<dbReference type="EMBL" id="CAADGD010000020">
    <property type="protein sequence ID" value="VFK69889.1"/>
    <property type="molecule type" value="Genomic_DNA"/>
</dbReference>
<name>A0A451A3H0_9GAMM</name>
<protein>
    <submittedName>
        <fullName evidence="1">Uncharacterized protein</fullName>
    </submittedName>
</protein>
<evidence type="ECO:0000313" key="1">
    <source>
        <dbReference type="EMBL" id="VFK60585.1"/>
    </source>
</evidence>
<evidence type="ECO:0000313" key="2">
    <source>
        <dbReference type="EMBL" id="VFK69889.1"/>
    </source>
</evidence>
<organism evidence="1">
    <name type="scientific">Candidatus Kentrum sp. UNK</name>
    <dbReference type="NCBI Taxonomy" id="2126344"/>
    <lineage>
        <taxon>Bacteria</taxon>
        <taxon>Pseudomonadati</taxon>
        <taxon>Pseudomonadota</taxon>
        <taxon>Gammaproteobacteria</taxon>
        <taxon>Candidatus Kentrum</taxon>
    </lineage>
</organism>
<dbReference type="AlphaFoldDB" id="A0A451A3H0"/>
<reference evidence="1" key="1">
    <citation type="submission" date="2019-02" db="EMBL/GenBank/DDBJ databases">
        <authorList>
            <person name="Gruber-Vodicka R. H."/>
            <person name="Seah K. B. B."/>
        </authorList>
    </citation>
    <scope>NUCLEOTIDE SEQUENCE</scope>
    <source>
        <strain evidence="2">BECK_BY19</strain>
        <strain evidence="1">BECK_BY8</strain>
    </source>
</reference>
<accession>A0A451A3H0</accession>
<sequence length="90" mass="10022">MATKFGSGYVSKYLVDESFGSAFALRDVWTARADNIPVAHCPHSPASRPQGLQQPNNFRYPKNTPEFIDEFTHISVSCGDLHQISTHKLS</sequence>
<gene>
    <name evidence="1" type="ORF">BECKUNK1418G_GA0071005_10123</name>
    <name evidence="2" type="ORF">BECKUNK1418H_GA0071006_102038</name>
</gene>
<dbReference type="EMBL" id="CAADFZ010000012">
    <property type="protein sequence ID" value="VFK60585.1"/>
    <property type="molecule type" value="Genomic_DNA"/>
</dbReference>
<proteinExistence type="predicted"/>